<dbReference type="Pfam" id="PF00196">
    <property type="entry name" value="GerE"/>
    <property type="match status" value="1"/>
</dbReference>
<dbReference type="InterPro" id="IPR036693">
    <property type="entry name" value="TF_LuxR_autoind-bd_dom_sf"/>
</dbReference>
<dbReference type="InterPro" id="IPR005143">
    <property type="entry name" value="TF_LuxR_autoind-bd_dom"/>
</dbReference>
<gene>
    <name evidence="5" type="ORF">PZA18_17955</name>
</gene>
<name>A0ABT7E3M8_9NEIS</name>
<keyword evidence="6" id="KW-1185">Reference proteome</keyword>
<dbReference type="CDD" id="cd06170">
    <property type="entry name" value="LuxR_C_like"/>
    <property type="match status" value="1"/>
</dbReference>
<reference evidence="5" key="1">
    <citation type="submission" date="2023-03" db="EMBL/GenBank/DDBJ databases">
        <title>Chitinimonas shenzhenensis gen. nov., sp. nov., a novel member of family Burkholderiaceae isolated from activated sludge collected in Shen Zhen, China.</title>
        <authorList>
            <person name="Wang X."/>
        </authorList>
    </citation>
    <scope>NUCLEOTIDE SEQUENCE</scope>
    <source>
        <strain evidence="5">DQS-5</strain>
    </source>
</reference>
<dbReference type="EMBL" id="JARRAF010000027">
    <property type="protein sequence ID" value="MDK2125933.1"/>
    <property type="molecule type" value="Genomic_DNA"/>
</dbReference>
<dbReference type="Gene3D" id="1.10.10.10">
    <property type="entry name" value="Winged helix-like DNA-binding domain superfamily/Winged helix DNA-binding domain"/>
    <property type="match status" value="1"/>
</dbReference>
<dbReference type="InterPro" id="IPR016032">
    <property type="entry name" value="Sig_transdc_resp-reg_C-effctor"/>
</dbReference>
<dbReference type="InterPro" id="IPR036388">
    <property type="entry name" value="WH-like_DNA-bd_sf"/>
</dbReference>
<dbReference type="Pfam" id="PF03472">
    <property type="entry name" value="Autoind_bind"/>
    <property type="match status" value="1"/>
</dbReference>
<comment type="caution">
    <text evidence="5">The sequence shown here is derived from an EMBL/GenBank/DDBJ whole genome shotgun (WGS) entry which is preliminary data.</text>
</comment>
<dbReference type="SMART" id="SM00421">
    <property type="entry name" value="HTH_LUXR"/>
    <property type="match status" value="1"/>
</dbReference>
<dbReference type="SUPFAM" id="SSF75516">
    <property type="entry name" value="Pheromone-binding domain of LuxR-like quorum-sensing transcription factors"/>
    <property type="match status" value="1"/>
</dbReference>
<evidence type="ECO:0000256" key="3">
    <source>
        <dbReference type="ARBA" id="ARBA00023163"/>
    </source>
</evidence>
<evidence type="ECO:0000256" key="1">
    <source>
        <dbReference type="ARBA" id="ARBA00023015"/>
    </source>
</evidence>
<dbReference type="PROSITE" id="PS50043">
    <property type="entry name" value="HTH_LUXR_2"/>
    <property type="match status" value="1"/>
</dbReference>
<dbReference type="Proteomes" id="UP001172778">
    <property type="component" value="Unassembled WGS sequence"/>
</dbReference>
<keyword evidence="2" id="KW-0238">DNA-binding</keyword>
<evidence type="ECO:0000256" key="2">
    <source>
        <dbReference type="ARBA" id="ARBA00023125"/>
    </source>
</evidence>
<sequence length="258" mass="29010">MSTTSDKEGGCSAYAIERALSLFEDLLAVQSVEELHRTVRQITTKLGFEHFLYGGYVRVEGVQPVEFILSGYPEPWMEQYKQSNYIEIDPIVAHCIRGKRQTPLVWNEHLFEGKERLQLWEEARAYGLQSGISLPLHVRSGEDALFSVANPTTSPAGADYLAASLGMAQLLANYTYEVVRRLVLDQHQMEIPRAALTEREQECLTWAAAGKTAWETAAILTISERTVRFHLDNVIRKLGVNNRRQAVARAVSLGLVHP</sequence>
<keyword evidence="1" id="KW-0805">Transcription regulation</keyword>
<keyword evidence="3" id="KW-0804">Transcription</keyword>
<evidence type="ECO:0000313" key="6">
    <source>
        <dbReference type="Proteomes" id="UP001172778"/>
    </source>
</evidence>
<dbReference type="PANTHER" id="PTHR44688:SF16">
    <property type="entry name" value="DNA-BINDING TRANSCRIPTIONAL ACTIVATOR DEVR_DOSR"/>
    <property type="match status" value="1"/>
</dbReference>
<protein>
    <submittedName>
        <fullName evidence="5">LuxR family transcriptional regulator</fullName>
    </submittedName>
</protein>
<dbReference type="Gene3D" id="3.30.450.80">
    <property type="entry name" value="Transcription factor LuxR-like, autoinducer-binding domain"/>
    <property type="match status" value="1"/>
</dbReference>
<dbReference type="PRINTS" id="PR00038">
    <property type="entry name" value="HTHLUXR"/>
</dbReference>
<evidence type="ECO:0000313" key="5">
    <source>
        <dbReference type="EMBL" id="MDK2125933.1"/>
    </source>
</evidence>
<evidence type="ECO:0000259" key="4">
    <source>
        <dbReference type="PROSITE" id="PS50043"/>
    </source>
</evidence>
<organism evidence="5 6">
    <name type="scientific">Parachitinimonas caeni</name>
    <dbReference type="NCBI Taxonomy" id="3031301"/>
    <lineage>
        <taxon>Bacteria</taxon>
        <taxon>Pseudomonadati</taxon>
        <taxon>Pseudomonadota</taxon>
        <taxon>Betaproteobacteria</taxon>
        <taxon>Neisseriales</taxon>
        <taxon>Chitinibacteraceae</taxon>
        <taxon>Parachitinimonas</taxon>
    </lineage>
</organism>
<dbReference type="PANTHER" id="PTHR44688">
    <property type="entry name" value="DNA-BINDING TRANSCRIPTIONAL ACTIVATOR DEVR_DOSR"/>
    <property type="match status" value="1"/>
</dbReference>
<dbReference type="SUPFAM" id="SSF46894">
    <property type="entry name" value="C-terminal effector domain of the bipartite response regulators"/>
    <property type="match status" value="1"/>
</dbReference>
<accession>A0ABT7E3M8</accession>
<proteinExistence type="predicted"/>
<feature type="domain" description="HTH luxR-type" evidence="4">
    <location>
        <begin position="189"/>
        <end position="254"/>
    </location>
</feature>
<dbReference type="InterPro" id="IPR000792">
    <property type="entry name" value="Tscrpt_reg_LuxR_C"/>
</dbReference>
<dbReference type="RefSeq" id="WP_284102248.1">
    <property type="nucleotide sequence ID" value="NZ_JARRAF010000027.1"/>
</dbReference>